<accession>A0ABP7SUR6</accession>
<evidence type="ECO:0000313" key="3">
    <source>
        <dbReference type="Proteomes" id="UP001501747"/>
    </source>
</evidence>
<evidence type="ECO:0000256" key="1">
    <source>
        <dbReference type="SAM" id="Phobius"/>
    </source>
</evidence>
<feature type="transmembrane region" description="Helical" evidence="1">
    <location>
        <begin position="51"/>
        <end position="74"/>
    </location>
</feature>
<dbReference type="RefSeq" id="WP_344877850.1">
    <property type="nucleotide sequence ID" value="NZ_BAABAL010000017.1"/>
</dbReference>
<dbReference type="Proteomes" id="UP001501747">
    <property type="component" value="Unassembled WGS sequence"/>
</dbReference>
<comment type="caution">
    <text evidence="2">The sequence shown here is derived from an EMBL/GenBank/DDBJ whole genome shotgun (WGS) entry which is preliminary data.</text>
</comment>
<keyword evidence="1" id="KW-0472">Membrane</keyword>
<reference evidence="3" key="1">
    <citation type="journal article" date="2019" name="Int. J. Syst. Evol. Microbiol.">
        <title>The Global Catalogue of Microorganisms (GCM) 10K type strain sequencing project: providing services to taxonomists for standard genome sequencing and annotation.</title>
        <authorList>
            <consortium name="The Broad Institute Genomics Platform"/>
            <consortium name="The Broad Institute Genome Sequencing Center for Infectious Disease"/>
            <person name="Wu L."/>
            <person name="Ma J."/>
        </authorList>
    </citation>
    <scope>NUCLEOTIDE SEQUENCE [LARGE SCALE GENOMIC DNA]</scope>
    <source>
        <strain evidence="3">JCM 17342</strain>
    </source>
</reference>
<gene>
    <name evidence="2" type="ORF">GCM10022247_44760</name>
</gene>
<dbReference type="EMBL" id="BAABAL010000017">
    <property type="protein sequence ID" value="GAA4016647.1"/>
    <property type="molecule type" value="Genomic_DNA"/>
</dbReference>
<keyword evidence="3" id="KW-1185">Reference proteome</keyword>
<keyword evidence="1" id="KW-1133">Transmembrane helix</keyword>
<organism evidence="2 3">
    <name type="scientific">Allokutzneria multivorans</name>
    <dbReference type="NCBI Taxonomy" id="1142134"/>
    <lineage>
        <taxon>Bacteria</taxon>
        <taxon>Bacillati</taxon>
        <taxon>Actinomycetota</taxon>
        <taxon>Actinomycetes</taxon>
        <taxon>Pseudonocardiales</taxon>
        <taxon>Pseudonocardiaceae</taxon>
        <taxon>Allokutzneria</taxon>
    </lineage>
</organism>
<protein>
    <recommendedName>
        <fullName evidence="4">5-bromo-4-chloroindolyl phosphate hydrolysis protein</fullName>
    </recommendedName>
</protein>
<keyword evidence="1" id="KW-0812">Transmembrane</keyword>
<proteinExistence type="predicted"/>
<evidence type="ECO:0008006" key="4">
    <source>
        <dbReference type="Google" id="ProtNLM"/>
    </source>
</evidence>
<feature type="transmembrane region" description="Helical" evidence="1">
    <location>
        <begin position="18"/>
        <end position="39"/>
    </location>
</feature>
<sequence length="221" mass="23980">MEHGPAPRQRPPAKRTGFLIGYGLALALYLLMVATGELWDPAKSTTVQVLTLLMAPAVAGGLPGFLIGVVVDLVRGRGKPAPQRLPPATAELEPGPRRDAWDRLLAQCEEPVRRAEVVTAALPESAAREWLEQITEAMRAELPAARALAETGKQLYPPSTPSITTQPVYLRLKEAAEEFAAAERKIADVVGELAAKPELGRVDDQLRLLEQNLPHLRSPEI</sequence>
<evidence type="ECO:0000313" key="2">
    <source>
        <dbReference type="EMBL" id="GAA4016647.1"/>
    </source>
</evidence>
<name>A0ABP7SUR6_9PSEU</name>